<sequence>MRQVVPHAAVVPTVSMPQEDEKKSQHPRSDKNVFYEQFKPMFVILILFGRLSITRIKGKYEWRYMSLLMIYCIVNYALQSYIVFLVCKKRFDSLMDAQRNYDELIFAMHILAYLSIHFHLPFTYWAQGPKLAEYINMWKRFQDEWFLTFGDELKLSLKRFIRWFSFSTIPSVVLLLVFEKYSTLHDPWLYLMPYLFTIVSTMLALGLWYCTCIEINRLSKKSTVRLIQHIETKPNAAFLRQWRHLWISLSSLSSWLGSHLSGIIASIFLTFSLTFLLGLYNALSLIIKLDISWKAIGYLSASTLSLCIIYTLCDAGQKGSKEISTYAFQEVLKTKLASNSLDIRYELSLLIKSIEANLPEIELAGFVTMNRSLFISFVSNTITYLIVILQFKFN</sequence>
<feature type="transmembrane region" description="Helical" evidence="6">
    <location>
        <begin position="295"/>
        <end position="313"/>
    </location>
</feature>
<dbReference type="EnsemblMetazoa" id="XM_024227493.1">
    <property type="protein sequence ID" value="XP_024083261.1"/>
    <property type="gene ID" value="LOC106663776"/>
</dbReference>
<feature type="transmembrane region" description="Helical" evidence="6">
    <location>
        <begin position="260"/>
        <end position="283"/>
    </location>
</feature>
<feature type="transmembrane region" description="Helical" evidence="6">
    <location>
        <begin position="104"/>
        <end position="126"/>
    </location>
</feature>
<dbReference type="RefSeq" id="XP_024083261.1">
    <property type="nucleotide sequence ID" value="XM_024227493.1"/>
</dbReference>
<dbReference type="RefSeq" id="XP_024083260.1">
    <property type="nucleotide sequence ID" value="XM_024227492.1"/>
</dbReference>
<evidence type="ECO:0000256" key="4">
    <source>
        <dbReference type="ARBA" id="ARBA00022989"/>
    </source>
</evidence>
<organism evidence="7 8">
    <name type="scientific">Cimex lectularius</name>
    <name type="common">Bed bug</name>
    <name type="synonym">Acanthia lectularia</name>
    <dbReference type="NCBI Taxonomy" id="79782"/>
    <lineage>
        <taxon>Eukaryota</taxon>
        <taxon>Metazoa</taxon>
        <taxon>Ecdysozoa</taxon>
        <taxon>Arthropoda</taxon>
        <taxon>Hexapoda</taxon>
        <taxon>Insecta</taxon>
        <taxon>Pterygota</taxon>
        <taxon>Neoptera</taxon>
        <taxon>Paraneoptera</taxon>
        <taxon>Hemiptera</taxon>
        <taxon>Heteroptera</taxon>
        <taxon>Panheteroptera</taxon>
        <taxon>Cimicomorpha</taxon>
        <taxon>Cimicidae</taxon>
        <taxon>Cimex</taxon>
    </lineage>
</organism>
<evidence type="ECO:0000313" key="8">
    <source>
        <dbReference type="Proteomes" id="UP000494040"/>
    </source>
</evidence>
<evidence type="ECO:0000256" key="2">
    <source>
        <dbReference type="ARBA" id="ARBA00022475"/>
    </source>
</evidence>
<comment type="subcellular location">
    <subcellularLocation>
        <location evidence="1 6">Cell membrane</location>
        <topology evidence="1 6">Multi-pass membrane protein</topology>
    </subcellularLocation>
</comment>
<evidence type="ECO:0000256" key="1">
    <source>
        <dbReference type="ARBA" id="ARBA00004651"/>
    </source>
</evidence>
<dbReference type="GO" id="GO:0007165">
    <property type="term" value="P:signal transduction"/>
    <property type="evidence" value="ECO:0007669"/>
    <property type="project" value="UniProtKB-KW"/>
</dbReference>
<comment type="similarity">
    <text evidence="6">Belongs to the insect chemoreceptor superfamily. Gustatory receptor (GR) family.</text>
</comment>
<dbReference type="EnsemblMetazoa" id="XM_024227492.1">
    <property type="protein sequence ID" value="XP_024083260.1"/>
    <property type="gene ID" value="LOC106663776"/>
</dbReference>
<evidence type="ECO:0000256" key="6">
    <source>
        <dbReference type="RuleBase" id="RU363108"/>
    </source>
</evidence>
<keyword evidence="6" id="KW-0807">Transducer</keyword>
<feature type="transmembrane region" description="Helical" evidence="6">
    <location>
        <begin position="65"/>
        <end position="84"/>
    </location>
</feature>
<dbReference type="InterPro" id="IPR013604">
    <property type="entry name" value="7TM_chemorcpt"/>
</dbReference>
<reference evidence="7" key="1">
    <citation type="submission" date="2022-01" db="UniProtKB">
        <authorList>
            <consortium name="EnsemblMetazoa"/>
        </authorList>
    </citation>
    <scope>IDENTIFICATION</scope>
</reference>
<feature type="transmembrane region" description="Helical" evidence="6">
    <location>
        <begin position="160"/>
        <end position="178"/>
    </location>
</feature>
<keyword evidence="2 6" id="KW-1003">Cell membrane</keyword>
<dbReference type="OMA" id="MASWSAF"/>
<comment type="function">
    <text evidence="6">Gustatory receptor which mediates acceptance or avoidance behavior, depending on its substrates.</text>
</comment>
<evidence type="ECO:0000256" key="3">
    <source>
        <dbReference type="ARBA" id="ARBA00022692"/>
    </source>
</evidence>
<dbReference type="KEGG" id="clec:106663776"/>
<dbReference type="AlphaFoldDB" id="A0A8I6RLL2"/>
<name>A0A8I6RLL2_CIMLE</name>
<protein>
    <recommendedName>
        <fullName evidence="6">Gustatory receptor</fullName>
    </recommendedName>
</protein>
<dbReference type="Pfam" id="PF08395">
    <property type="entry name" value="7tm_7"/>
    <property type="match status" value="1"/>
</dbReference>
<dbReference type="EnsemblMetazoa" id="XM_014388868.2">
    <property type="protein sequence ID" value="XP_014244354.1"/>
    <property type="gene ID" value="LOC106663776"/>
</dbReference>
<feature type="transmembrane region" description="Helical" evidence="6">
    <location>
        <begin position="190"/>
        <end position="211"/>
    </location>
</feature>
<proteinExistence type="inferred from homology"/>
<keyword evidence="8" id="KW-1185">Reference proteome</keyword>
<dbReference type="OrthoDB" id="6625921at2759"/>
<evidence type="ECO:0000256" key="5">
    <source>
        <dbReference type="ARBA" id="ARBA00023136"/>
    </source>
</evidence>
<keyword evidence="6" id="KW-0675">Receptor</keyword>
<accession>A0A8I6RLL2</accession>
<keyword evidence="3 6" id="KW-0812">Transmembrane</keyword>
<feature type="transmembrane region" description="Helical" evidence="6">
    <location>
        <begin position="373"/>
        <end position="391"/>
    </location>
</feature>
<dbReference type="Proteomes" id="UP000494040">
    <property type="component" value="Unassembled WGS sequence"/>
</dbReference>
<dbReference type="GeneID" id="106663776"/>
<dbReference type="GO" id="GO:0005886">
    <property type="term" value="C:plasma membrane"/>
    <property type="evidence" value="ECO:0007669"/>
    <property type="project" value="UniProtKB-SubCell"/>
</dbReference>
<keyword evidence="4 6" id="KW-1133">Transmembrane helix</keyword>
<dbReference type="RefSeq" id="XP_014244354.1">
    <property type="nucleotide sequence ID" value="XM_014388868.2"/>
</dbReference>
<evidence type="ECO:0000313" key="7">
    <source>
        <dbReference type="EnsemblMetazoa" id="XP_014244354.1"/>
    </source>
</evidence>
<dbReference type="GO" id="GO:0050909">
    <property type="term" value="P:sensory perception of taste"/>
    <property type="evidence" value="ECO:0007669"/>
    <property type="project" value="InterPro"/>
</dbReference>
<keyword evidence="5 6" id="KW-0472">Membrane</keyword>